<dbReference type="Gene3D" id="3.40.640.10">
    <property type="entry name" value="Type I PLP-dependent aspartate aminotransferase-like (Major domain)"/>
    <property type="match status" value="1"/>
</dbReference>
<organism evidence="4 5">
    <name type="scientific">Salibacterium salarium</name>
    <dbReference type="NCBI Taxonomy" id="284579"/>
    <lineage>
        <taxon>Bacteria</taxon>
        <taxon>Bacillati</taxon>
        <taxon>Bacillota</taxon>
        <taxon>Bacilli</taxon>
        <taxon>Bacillales</taxon>
        <taxon>Bacillaceae</taxon>
    </lineage>
</organism>
<proteinExistence type="predicted"/>
<comment type="caution">
    <text evidence="4">The sequence shown here is derived from an EMBL/GenBank/DDBJ whole genome shotgun (WGS) entry which is preliminary data.</text>
</comment>
<dbReference type="InterPro" id="IPR015421">
    <property type="entry name" value="PyrdxlP-dep_Trfase_major"/>
</dbReference>
<sequence length="358" mass="41280">MSWPEHGAMPDALMKKLNQDKQQPLMDFSVNTNPVGPPHELRQKLPEWALLSTQYSDPSLSSIKQQIADTLNVEPDQVLPGNGGAELIYAVARLFQQKKIVLIEPTFTEYRKALEANQATITSVYVSESSDWRWSFEQVKACLEDADGVWMCEPNNPTGTAANRKELKQLLDYCKATAKTLVVDEAFYDFQTEPFPFVSYTSRDFPVIQIRSLTKMFTIPGLRAGYMMASQEIIDQIQVFLPPWNVNVIAERAISFVLSEQKFVEHTVSYITSERERVKKAVEDETSFKIFSSDTNFFLLCHKDHRDTKELLTFLAEHNLHARHTYHFPILEGKYIRLAVRTKTENNHLIDVLRRWQE</sequence>
<dbReference type="SUPFAM" id="SSF53383">
    <property type="entry name" value="PLP-dependent transferases"/>
    <property type="match status" value="1"/>
</dbReference>
<keyword evidence="4" id="KW-0808">Transferase</keyword>
<dbReference type="Gene3D" id="3.90.1150.10">
    <property type="entry name" value="Aspartate Aminotransferase, domain 1"/>
    <property type="match status" value="1"/>
</dbReference>
<keyword evidence="2" id="KW-0663">Pyridoxal phosphate</keyword>
<comment type="cofactor">
    <cofactor evidence="1">
        <name>pyridoxal 5'-phosphate</name>
        <dbReference type="ChEBI" id="CHEBI:597326"/>
    </cofactor>
</comment>
<evidence type="ECO:0000256" key="2">
    <source>
        <dbReference type="ARBA" id="ARBA00022898"/>
    </source>
</evidence>
<dbReference type="EMBL" id="RBVX01000018">
    <property type="protein sequence ID" value="RSL32061.1"/>
    <property type="molecule type" value="Genomic_DNA"/>
</dbReference>
<dbReference type="AlphaFoldDB" id="A0A3R9P3I7"/>
<name>A0A3R9P3I7_9BACI</name>
<dbReference type="Pfam" id="PF00155">
    <property type="entry name" value="Aminotran_1_2"/>
    <property type="match status" value="1"/>
</dbReference>
<evidence type="ECO:0000313" key="4">
    <source>
        <dbReference type="EMBL" id="RSL32061.1"/>
    </source>
</evidence>
<reference evidence="4 5" key="1">
    <citation type="submission" date="2018-10" db="EMBL/GenBank/DDBJ databases">
        <title>Draft genome sequence of Bacillus salarius IM0101, isolated from a hypersaline soil in Inner Mongolia, China.</title>
        <authorList>
            <person name="Yamprayoonswat W."/>
            <person name="Boonvisut S."/>
            <person name="Jumpathong W."/>
            <person name="Sittihan S."/>
            <person name="Ruangsuj P."/>
            <person name="Wanthongcharoen S."/>
            <person name="Thongpramul N."/>
            <person name="Pimmason S."/>
            <person name="Yu B."/>
            <person name="Yasawong M."/>
        </authorList>
    </citation>
    <scope>NUCLEOTIDE SEQUENCE [LARGE SCALE GENOMIC DNA]</scope>
    <source>
        <strain evidence="4 5">IM0101</strain>
    </source>
</reference>
<keyword evidence="4" id="KW-0032">Aminotransferase</keyword>
<dbReference type="OrthoDB" id="9813612at2"/>
<evidence type="ECO:0000259" key="3">
    <source>
        <dbReference type="Pfam" id="PF00155"/>
    </source>
</evidence>
<dbReference type="GO" id="GO:0030170">
    <property type="term" value="F:pyridoxal phosphate binding"/>
    <property type="evidence" value="ECO:0007669"/>
    <property type="project" value="InterPro"/>
</dbReference>
<feature type="domain" description="Aminotransferase class I/classII large" evidence="3">
    <location>
        <begin position="25"/>
        <end position="353"/>
    </location>
</feature>
<keyword evidence="5" id="KW-1185">Reference proteome</keyword>
<dbReference type="RefSeq" id="WP_125557523.1">
    <property type="nucleotide sequence ID" value="NZ_RBVX01000018.1"/>
</dbReference>
<gene>
    <name evidence="4" type="ORF">D7Z54_17860</name>
</gene>
<dbReference type="CDD" id="cd00609">
    <property type="entry name" value="AAT_like"/>
    <property type="match status" value="1"/>
</dbReference>
<dbReference type="PANTHER" id="PTHR42885">
    <property type="entry name" value="HISTIDINOL-PHOSPHATE AMINOTRANSFERASE-RELATED"/>
    <property type="match status" value="1"/>
</dbReference>
<accession>A0A3R9P3I7</accession>
<dbReference type="InterPro" id="IPR004839">
    <property type="entry name" value="Aminotransferase_I/II_large"/>
</dbReference>
<dbReference type="InterPro" id="IPR015422">
    <property type="entry name" value="PyrdxlP-dep_Trfase_small"/>
</dbReference>
<evidence type="ECO:0000256" key="1">
    <source>
        <dbReference type="ARBA" id="ARBA00001933"/>
    </source>
</evidence>
<evidence type="ECO:0000313" key="5">
    <source>
        <dbReference type="Proteomes" id="UP000275076"/>
    </source>
</evidence>
<dbReference type="GO" id="GO:0008483">
    <property type="term" value="F:transaminase activity"/>
    <property type="evidence" value="ECO:0007669"/>
    <property type="project" value="UniProtKB-KW"/>
</dbReference>
<dbReference type="InterPro" id="IPR015424">
    <property type="entry name" value="PyrdxlP-dep_Trfase"/>
</dbReference>
<dbReference type="PANTHER" id="PTHR42885:SF1">
    <property type="entry name" value="THREONINE-PHOSPHATE DECARBOXYLASE"/>
    <property type="match status" value="1"/>
</dbReference>
<dbReference type="Proteomes" id="UP000275076">
    <property type="component" value="Unassembled WGS sequence"/>
</dbReference>
<protein>
    <submittedName>
        <fullName evidence="4">Pyridoxal phosphate-dependent class II aminotransferase</fullName>
    </submittedName>
</protein>